<comment type="caution">
    <text evidence="3">The sequence shown here is derived from an EMBL/GenBank/DDBJ whole genome shotgun (WGS) entry which is preliminary data.</text>
</comment>
<evidence type="ECO:0000313" key="4">
    <source>
        <dbReference type="Proteomes" id="UP000246569"/>
    </source>
</evidence>
<keyword evidence="4" id="KW-1185">Reference proteome</keyword>
<feature type="chain" id="PRO_5016305371" evidence="2">
    <location>
        <begin position="24"/>
        <end position="118"/>
    </location>
</feature>
<organism evidence="3 4">
    <name type="scientific">Plasticicumulans acidivorans</name>
    <dbReference type="NCBI Taxonomy" id="886464"/>
    <lineage>
        <taxon>Bacteria</taxon>
        <taxon>Pseudomonadati</taxon>
        <taxon>Pseudomonadota</taxon>
        <taxon>Gammaproteobacteria</taxon>
        <taxon>Candidatus Competibacteraceae</taxon>
        <taxon>Plasticicumulans</taxon>
    </lineage>
</organism>
<dbReference type="PANTHER" id="PTHR36571">
    <property type="entry name" value="PROTEIN YGIW"/>
    <property type="match status" value="1"/>
</dbReference>
<dbReference type="OrthoDB" id="598245at2"/>
<feature type="signal peptide" evidence="2">
    <location>
        <begin position="1"/>
        <end position="23"/>
    </location>
</feature>
<dbReference type="InterPro" id="IPR005220">
    <property type="entry name" value="CarO-like"/>
</dbReference>
<evidence type="ECO:0000313" key="3">
    <source>
        <dbReference type="EMBL" id="PWV58709.1"/>
    </source>
</evidence>
<dbReference type="AlphaFoldDB" id="A0A317MQI0"/>
<dbReference type="Proteomes" id="UP000246569">
    <property type="component" value="Unassembled WGS sequence"/>
</dbReference>
<sequence length="118" mass="12594">MTRPHALLAALLGCALMTNAAIAGGYSGPGTATRVTTVAAALSAADDTPAVLQGHILRHHGNERYAFSDASGEILAEIDDDEWPARTIDAQTRVRLIGEVERGLFKRTLDVDRVEIID</sequence>
<dbReference type="RefSeq" id="WP_110020267.1">
    <property type="nucleotide sequence ID" value="NZ_QGTJ01000014.1"/>
</dbReference>
<dbReference type="EMBL" id="QGTJ01000014">
    <property type="protein sequence ID" value="PWV58709.1"/>
    <property type="molecule type" value="Genomic_DNA"/>
</dbReference>
<reference evidence="3 4" key="1">
    <citation type="submission" date="2018-05" db="EMBL/GenBank/DDBJ databases">
        <title>Genomic Encyclopedia of Type Strains, Phase IV (KMG-IV): sequencing the most valuable type-strain genomes for metagenomic binning, comparative biology and taxonomic classification.</title>
        <authorList>
            <person name="Goeker M."/>
        </authorList>
    </citation>
    <scope>NUCLEOTIDE SEQUENCE [LARGE SCALE GENOMIC DNA]</scope>
    <source>
        <strain evidence="3 4">DSM 23606</strain>
    </source>
</reference>
<dbReference type="Pfam" id="PF04076">
    <property type="entry name" value="BOF"/>
    <property type="match status" value="1"/>
</dbReference>
<protein>
    <submittedName>
        <fullName evidence="3">Uncharacterized protein (TIGR00156 family)</fullName>
    </submittedName>
</protein>
<dbReference type="NCBIfam" id="NF033674">
    <property type="entry name" value="stress_OB_fold"/>
    <property type="match status" value="1"/>
</dbReference>
<dbReference type="Gene3D" id="2.40.50.200">
    <property type="entry name" value="Bacterial OB-fold"/>
    <property type="match status" value="1"/>
</dbReference>
<name>A0A317MQI0_9GAMM</name>
<dbReference type="SUPFAM" id="SSF101756">
    <property type="entry name" value="Hypothetical protein YgiW"/>
    <property type="match status" value="1"/>
</dbReference>
<evidence type="ECO:0000256" key="2">
    <source>
        <dbReference type="SAM" id="SignalP"/>
    </source>
</evidence>
<keyword evidence="1 2" id="KW-0732">Signal</keyword>
<dbReference type="PANTHER" id="PTHR36571:SF1">
    <property type="entry name" value="PROTEIN YGIW"/>
    <property type="match status" value="1"/>
</dbReference>
<evidence type="ECO:0000256" key="1">
    <source>
        <dbReference type="ARBA" id="ARBA00022729"/>
    </source>
</evidence>
<dbReference type="InterPro" id="IPR036700">
    <property type="entry name" value="BOBF_sf"/>
</dbReference>
<gene>
    <name evidence="3" type="ORF">C7443_11435</name>
</gene>
<proteinExistence type="predicted"/>
<accession>A0A317MQI0</accession>